<evidence type="ECO:0000256" key="5">
    <source>
        <dbReference type="ARBA" id="ARBA00023002"/>
    </source>
</evidence>
<dbReference type="SUPFAM" id="SSF52833">
    <property type="entry name" value="Thioredoxin-like"/>
    <property type="match status" value="1"/>
</dbReference>
<proteinExistence type="inferred from homology"/>
<name>A0A137PH35_CONC2</name>
<feature type="domain" description="FAD-binding" evidence="7">
    <location>
        <begin position="5"/>
        <end position="341"/>
    </location>
</feature>
<dbReference type="Pfam" id="PF01494">
    <property type="entry name" value="FAD_binding_3"/>
    <property type="match status" value="1"/>
</dbReference>
<dbReference type="Proteomes" id="UP000070444">
    <property type="component" value="Unassembled WGS sequence"/>
</dbReference>
<dbReference type="OrthoDB" id="1716816at2759"/>
<keyword evidence="4" id="KW-0274">FAD</keyword>
<dbReference type="InterPro" id="IPR036249">
    <property type="entry name" value="Thioredoxin-like_sf"/>
</dbReference>
<gene>
    <name evidence="9" type="ORF">CONCODRAFT_2669</name>
</gene>
<dbReference type="SUPFAM" id="SSF54373">
    <property type="entry name" value="FAD-linked reductases, C-terminal domain"/>
    <property type="match status" value="1"/>
</dbReference>
<evidence type="ECO:0000256" key="3">
    <source>
        <dbReference type="ARBA" id="ARBA00022630"/>
    </source>
</evidence>
<dbReference type="SUPFAM" id="SSF51905">
    <property type="entry name" value="FAD/NAD(P)-binding domain"/>
    <property type="match status" value="1"/>
</dbReference>
<dbReference type="Gene3D" id="3.30.70.2450">
    <property type="match status" value="1"/>
</dbReference>
<evidence type="ECO:0000313" key="10">
    <source>
        <dbReference type="Proteomes" id="UP000070444"/>
    </source>
</evidence>
<dbReference type="GO" id="GO:0016709">
    <property type="term" value="F:oxidoreductase activity, acting on paired donors, with incorporation or reduction of molecular oxygen, NAD(P)H as one donor, and incorporation of one atom of oxygen"/>
    <property type="evidence" value="ECO:0007669"/>
    <property type="project" value="UniProtKB-ARBA"/>
</dbReference>
<dbReference type="Pfam" id="PF07976">
    <property type="entry name" value="Phe_hydrox_dim"/>
    <property type="match status" value="1"/>
</dbReference>
<dbReference type="AlphaFoldDB" id="A0A137PH35"/>
<feature type="domain" description="Phenol hydroxylase-like C-terminal dimerisation" evidence="8">
    <location>
        <begin position="407"/>
        <end position="558"/>
    </location>
</feature>
<dbReference type="PANTHER" id="PTHR43004:SF19">
    <property type="entry name" value="BINDING MONOOXYGENASE, PUTATIVE (JCVI)-RELATED"/>
    <property type="match status" value="1"/>
</dbReference>
<dbReference type="InterPro" id="IPR038220">
    <property type="entry name" value="PHOX_C_sf"/>
</dbReference>
<dbReference type="Gene3D" id="3.40.30.20">
    <property type="match status" value="1"/>
</dbReference>
<keyword evidence="5" id="KW-0560">Oxidoreductase</keyword>
<dbReference type="GO" id="GO:0071949">
    <property type="term" value="F:FAD binding"/>
    <property type="evidence" value="ECO:0007669"/>
    <property type="project" value="InterPro"/>
</dbReference>
<evidence type="ECO:0000256" key="1">
    <source>
        <dbReference type="ARBA" id="ARBA00001974"/>
    </source>
</evidence>
<keyword evidence="6" id="KW-0732">Signal</keyword>
<evidence type="ECO:0000313" key="9">
    <source>
        <dbReference type="EMBL" id="KXN74290.1"/>
    </source>
</evidence>
<evidence type="ECO:0000256" key="4">
    <source>
        <dbReference type="ARBA" id="ARBA00022827"/>
    </source>
</evidence>
<dbReference type="InterPro" id="IPR036188">
    <property type="entry name" value="FAD/NAD-bd_sf"/>
</dbReference>
<organism evidence="9 10">
    <name type="scientific">Conidiobolus coronatus (strain ATCC 28846 / CBS 209.66 / NRRL 28638)</name>
    <name type="common">Delacroixia coronata</name>
    <dbReference type="NCBI Taxonomy" id="796925"/>
    <lineage>
        <taxon>Eukaryota</taxon>
        <taxon>Fungi</taxon>
        <taxon>Fungi incertae sedis</taxon>
        <taxon>Zoopagomycota</taxon>
        <taxon>Entomophthoromycotina</taxon>
        <taxon>Entomophthoromycetes</taxon>
        <taxon>Entomophthorales</taxon>
        <taxon>Ancylistaceae</taxon>
        <taxon>Conidiobolus</taxon>
    </lineage>
</organism>
<reference evidence="9 10" key="1">
    <citation type="journal article" date="2015" name="Genome Biol. Evol.">
        <title>Phylogenomic analyses indicate that early fungi evolved digesting cell walls of algal ancestors of land plants.</title>
        <authorList>
            <person name="Chang Y."/>
            <person name="Wang S."/>
            <person name="Sekimoto S."/>
            <person name="Aerts A.L."/>
            <person name="Choi C."/>
            <person name="Clum A."/>
            <person name="LaButti K.M."/>
            <person name="Lindquist E.A."/>
            <person name="Yee Ngan C."/>
            <person name="Ohm R.A."/>
            <person name="Salamov A.A."/>
            <person name="Grigoriev I.V."/>
            <person name="Spatafora J.W."/>
            <person name="Berbee M.L."/>
        </authorList>
    </citation>
    <scope>NUCLEOTIDE SEQUENCE [LARGE SCALE GENOMIC DNA]</scope>
    <source>
        <strain evidence="9 10">NRRL 28638</strain>
    </source>
</reference>
<keyword evidence="3" id="KW-0285">Flavoprotein</keyword>
<dbReference type="InterPro" id="IPR012941">
    <property type="entry name" value="Phe_hydrox_C_dim_dom"/>
</dbReference>
<feature type="chain" id="PRO_5007294913" evidence="6">
    <location>
        <begin position="21"/>
        <end position="578"/>
    </location>
</feature>
<evidence type="ECO:0000256" key="6">
    <source>
        <dbReference type="SAM" id="SignalP"/>
    </source>
</evidence>
<sequence length="578" mass="65638">MNSTLPVLIIGAGPTGLALAAQLQRCGTPFRVIDPKPEVKQESRAFDIHCRTIEIFRQLGVLEKIKEKSRVMDFNINIRHERKNIAHYSLPDSVYPDARPIMVSQYYTEIYLREHLNDLGIEIEQLQLVSFQQTSDRVTAALKAPNSEDTKIIECQYMVGCDGAHSVVRKQLGIEFPGMVRDRQWALIDLEMETDMHPTEGSIIWSKEENIFCVPFGGFYRCIIDYGSLDEEIEVTEEKVLEKLANLVKPCYIKPKKILWLSKFKINERMVPINHQGRVILCGDAAHIHSPAGGFGMNTGIQDAYHLGWMLTLMVSNIVDHKKFIDIYCEERKLVWTKVLNVAGGSTNAALTKASFLVDFFRFHILPILLQFSFLPRIIVTTGSGAYIKFPQSALNHQPKYDWIPGYNNVVGERFKILPLQKVGSIKEVQIQSILSGRYIFDILVYSKDLTNSQAEIPKFIEYMGNSDNIINRIRSNNNLSHPLAAIKIISPNVKTISQAQESTPLQFLSNEEIYQDLENKMKYLLPIDLTFSNAVFIVRPDGYIGKICSLSQPEEVNIGKAITPVNLHISSLYFPLQ</sequence>
<comment type="cofactor">
    <cofactor evidence="1">
        <name>FAD</name>
        <dbReference type="ChEBI" id="CHEBI:57692"/>
    </cofactor>
</comment>
<evidence type="ECO:0000259" key="8">
    <source>
        <dbReference type="Pfam" id="PF07976"/>
    </source>
</evidence>
<dbReference type="OMA" id="TIEREPM"/>
<dbReference type="EMBL" id="KQ964425">
    <property type="protein sequence ID" value="KXN74290.1"/>
    <property type="molecule type" value="Genomic_DNA"/>
</dbReference>
<dbReference type="STRING" id="796925.A0A137PH35"/>
<accession>A0A137PH35</accession>
<dbReference type="Gene3D" id="3.50.50.60">
    <property type="entry name" value="FAD/NAD(P)-binding domain"/>
    <property type="match status" value="1"/>
</dbReference>
<keyword evidence="10" id="KW-1185">Reference proteome</keyword>
<protein>
    <submittedName>
        <fullName evidence="9">Uncharacterized protein</fullName>
    </submittedName>
</protein>
<comment type="similarity">
    <text evidence="2">Belongs to the PheA/TfdB FAD monooxygenase family.</text>
</comment>
<feature type="signal peptide" evidence="6">
    <location>
        <begin position="1"/>
        <end position="20"/>
    </location>
</feature>
<dbReference type="InterPro" id="IPR002938">
    <property type="entry name" value="FAD-bd"/>
</dbReference>
<dbReference type="PANTHER" id="PTHR43004">
    <property type="entry name" value="TRK SYSTEM POTASSIUM UPTAKE PROTEIN"/>
    <property type="match status" value="1"/>
</dbReference>
<evidence type="ECO:0000259" key="7">
    <source>
        <dbReference type="Pfam" id="PF01494"/>
    </source>
</evidence>
<evidence type="ECO:0000256" key="2">
    <source>
        <dbReference type="ARBA" id="ARBA00007801"/>
    </source>
</evidence>
<dbReference type="PRINTS" id="PR00420">
    <property type="entry name" value="RNGMNOXGNASE"/>
</dbReference>
<dbReference type="InterPro" id="IPR050641">
    <property type="entry name" value="RIFMO-like"/>
</dbReference>